<feature type="domain" description="HNH nuclease" evidence="1">
    <location>
        <begin position="46"/>
        <end position="89"/>
    </location>
</feature>
<dbReference type="Proteomes" id="UP000258434">
    <property type="component" value="Segment"/>
</dbReference>
<gene>
    <name evidence="2" type="primary">54</name>
    <name evidence="2" type="ORF">SEA_APRICOT_54</name>
</gene>
<evidence type="ECO:0000313" key="2">
    <source>
        <dbReference type="EMBL" id="AXH49013.1"/>
    </source>
</evidence>
<evidence type="ECO:0000313" key="3">
    <source>
        <dbReference type="Proteomes" id="UP000258434"/>
    </source>
</evidence>
<dbReference type="EMBL" id="MH536812">
    <property type="protein sequence ID" value="AXH49013.1"/>
    <property type="molecule type" value="Genomic_DNA"/>
</dbReference>
<reference evidence="3" key="1">
    <citation type="submission" date="2018-06" db="EMBL/GenBank/DDBJ databases">
        <authorList>
            <person name="Zhirakovskaya E."/>
        </authorList>
    </citation>
    <scope>NUCLEOTIDE SEQUENCE [LARGE SCALE GENOMIC DNA]</scope>
</reference>
<dbReference type="SUPFAM" id="SSF54060">
    <property type="entry name" value="His-Me finger endonucleases"/>
    <property type="match status" value="1"/>
</dbReference>
<keyword evidence="2" id="KW-0540">Nuclease</keyword>
<proteinExistence type="predicted"/>
<dbReference type="InterPro" id="IPR044925">
    <property type="entry name" value="His-Me_finger_sf"/>
</dbReference>
<dbReference type="GeneID" id="54997775"/>
<dbReference type="Gene3D" id="3.90.75.20">
    <property type="match status" value="1"/>
</dbReference>
<keyword evidence="3" id="KW-1185">Reference proteome</keyword>
<accession>A0A345L161</accession>
<keyword evidence="2" id="KW-0255">Endonuclease</keyword>
<dbReference type="InterPro" id="IPR003615">
    <property type="entry name" value="HNH_nuc"/>
</dbReference>
<dbReference type="RefSeq" id="YP_009806902.1">
    <property type="nucleotide sequence ID" value="NC_048018.1"/>
</dbReference>
<organism evidence="2 3">
    <name type="scientific">Gordonia phage Apricot</name>
    <dbReference type="NCBI Taxonomy" id="2250319"/>
    <lineage>
        <taxon>Viruses</taxon>
        <taxon>Duplodnaviria</taxon>
        <taxon>Heunggongvirae</taxon>
        <taxon>Uroviricota</taxon>
        <taxon>Caudoviricetes</taxon>
        <taxon>Apricotvirus</taxon>
        <taxon>Apricotvirus apricot</taxon>
    </lineage>
</organism>
<sequence length="149" mass="17144">MLPSRIRQKIRLERRQDRVAGACWVWTGARDKQSGYGRILIDRSCKYVHRVVYETLVGEIPTGLHVDHLCRVRECCNPAHLEPVTPKVNCERGERATRTHCPQGHSYSGENLRAWTDKRGYTHRICRTCNIDRSLAWQAKHAAAKRVAA</sequence>
<dbReference type="Pfam" id="PF13392">
    <property type="entry name" value="HNH_3"/>
    <property type="match status" value="1"/>
</dbReference>
<evidence type="ECO:0000259" key="1">
    <source>
        <dbReference type="Pfam" id="PF13392"/>
    </source>
</evidence>
<name>A0A345L161_9CAUD</name>
<keyword evidence="2" id="KW-0378">Hydrolase</keyword>
<dbReference type="GO" id="GO:0004519">
    <property type="term" value="F:endonuclease activity"/>
    <property type="evidence" value="ECO:0007669"/>
    <property type="project" value="UniProtKB-KW"/>
</dbReference>
<protein>
    <submittedName>
        <fullName evidence="2">HNH endonuclease</fullName>
    </submittedName>
</protein>
<dbReference type="KEGG" id="vg:54997775"/>